<feature type="domain" description="Phosphogluconate dehydrogenase NAD-binding putative C-terminal" evidence="3">
    <location>
        <begin position="213"/>
        <end position="283"/>
    </location>
</feature>
<evidence type="ECO:0000256" key="1">
    <source>
        <dbReference type="ARBA" id="ARBA00007598"/>
    </source>
</evidence>
<accession>A0A4S9LKQ1</accession>
<evidence type="ECO:0000259" key="2">
    <source>
        <dbReference type="Pfam" id="PF03807"/>
    </source>
</evidence>
<evidence type="ECO:0000259" key="3">
    <source>
        <dbReference type="Pfam" id="PF09130"/>
    </source>
</evidence>
<dbReference type="InterPro" id="IPR013328">
    <property type="entry name" value="6PGD_dom2"/>
</dbReference>
<dbReference type="InterPro" id="IPR051265">
    <property type="entry name" value="HIBADH-related_NP60_sf"/>
</dbReference>
<dbReference type="InterPro" id="IPR015814">
    <property type="entry name" value="Pgluconate_DH_NAD-bd_C"/>
</dbReference>
<protein>
    <submittedName>
        <fullName evidence="4">Uncharacterized protein</fullName>
    </submittedName>
</protein>
<dbReference type="Proteomes" id="UP000306584">
    <property type="component" value="Unassembled WGS sequence"/>
</dbReference>
<dbReference type="AlphaFoldDB" id="A0A4S9LKQ1"/>
<dbReference type="Pfam" id="PF09130">
    <property type="entry name" value="DUF1932"/>
    <property type="match status" value="1"/>
</dbReference>
<dbReference type="InterPro" id="IPR028939">
    <property type="entry name" value="P5C_Rdtase_cat_N"/>
</dbReference>
<sequence>MTTPLATLGVISIGEMGLGIAKLLKANGYRVVTNITATYARAESASLDLVSSDEELASTSDYILSIVPPRDAIATAERIMKVSTSASFAKRESPLYFLDLNAVAPKSVRGIAELFNPAGTSIRFLDGAIIGNPPSLKDDHTDPNTVEAWKRPSVPMSGPHLLADAERSGAHLANVLNSQHISEQIGSASGLKMSFAAVTKGFTALAIQSFTTASRLGVLPELQQHLQTYMPKTYEMANASVPVMPPKAYRWVREMEEISATLAEDGGFEDEAIFGGIARTYDLVAHGTDLGKEKTGERNRGKTVEDVATLMSEGIDRRKQKMD</sequence>
<dbReference type="GO" id="GO:0000785">
    <property type="term" value="C:chromatin"/>
    <property type="evidence" value="ECO:0007669"/>
    <property type="project" value="TreeGrafter"/>
</dbReference>
<dbReference type="InterPro" id="IPR036291">
    <property type="entry name" value="NAD(P)-bd_dom_sf"/>
</dbReference>
<dbReference type="EMBL" id="QZBD01000099">
    <property type="protein sequence ID" value="THY29585.1"/>
    <property type="molecule type" value="Genomic_DNA"/>
</dbReference>
<gene>
    <name evidence="4" type="ORF">D6D01_03517</name>
</gene>
<proteinExistence type="inferred from homology"/>
<dbReference type="SUPFAM" id="SSF48179">
    <property type="entry name" value="6-phosphogluconate dehydrogenase C-terminal domain-like"/>
    <property type="match status" value="1"/>
</dbReference>
<evidence type="ECO:0000313" key="5">
    <source>
        <dbReference type="Proteomes" id="UP000306584"/>
    </source>
</evidence>
<comment type="caution">
    <text evidence="4">The sequence shown here is derived from an EMBL/GenBank/DDBJ whole genome shotgun (WGS) entry which is preliminary data.</text>
</comment>
<dbReference type="InterPro" id="IPR008927">
    <property type="entry name" value="6-PGluconate_DH-like_C_sf"/>
</dbReference>
<dbReference type="Pfam" id="PF03807">
    <property type="entry name" value="F420_oxidored"/>
    <property type="match status" value="1"/>
</dbReference>
<dbReference type="Gene3D" id="3.40.50.720">
    <property type="entry name" value="NAD(P)-binding Rossmann-like Domain"/>
    <property type="match status" value="1"/>
</dbReference>
<dbReference type="GO" id="GO:0140673">
    <property type="term" value="P:transcription elongation-coupled chromatin remodeling"/>
    <property type="evidence" value="ECO:0007669"/>
    <property type="project" value="TreeGrafter"/>
</dbReference>
<dbReference type="GO" id="GO:0003677">
    <property type="term" value="F:DNA binding"/>
    <property type="evidence" value="ECO:0007669"/>
    <property type="project" value="TreeGrafter"/>
</dbReference>
<reference evidence="4 5" key="1">
    <citation type="submission" date="2018-10" db="EMBL/GenBank/DDBJ databases">
        <title>Fifty Aureobasidium pullulans genomes reveal a recombining polyextremotolerant generalist.</title>
        <authorList>
            <person name="Gostincar C."/>
            <person name="Turk M."/>
            <person name="Zajc J."/>
            <person name="Gunde-Cimerman N."/>
        </authorList>
    </citation>
    <scope>NUCLEOTIDE SEQUENCE [LARGE SCALE GENOMIC DNA]</scope>
    <source>
        <strain evidence="4 5">EXF-6604</strain>
    </source>
</reference>
<name>A0A4S9LKQ1_AURPU</name>
<dbReference type="SUPFAM" id="SSF51735">
    <property type="entry name" value="NAD(P)-binding Rossmann-fold domains"/>
    <property type="match status" value="1"/>
</dbReference>
<feature type="domain" description="Pyrroline-5-carboxylate reductase catalytic N-terminal" evidence="2">
    <location>
        <begin position="8"/>
        <end position="79"/>
    </location>
</feature>
<organism evidence="4 5">
    <name type="scientific">Aureobasidium pullulans</name>
    <name type="common">Black yeast</name>
    <name type="synonym">Pullularia pullulans</name>
    <dbReference type="NCBI Taxonomy" id="5580"/>
    <lineage>
        <taxon>Eukaryota</taxon>
        <taxon>Fungi</taxon>
        <taxon>Dikarya</taxon>
        <taxon>Ascomycota</taxon>
        <taxon>Pezizomycotina</taxon>
        <taxon>Dothideomycetes</taxon>
        <taxon>Dothideomycetidae</taxon>
        <taxon>Dothideales</taxon>
        <taxon>Saccotheciaceae</taxon>
        <taxon>Aureobasidium</taxon>
    </lineage>
</organism>
<dbReference type="PANTHER" id="PTHR43580">
    <property type="entry name" value="OXIDOREDUCTASE GLYR1-RELATED"/>
    <property type="match status" value="1"/>
</dbReference>
<dbReference type="Gene3D" id="1.10.1040.10">
    <property type="entry name" value="N-(1-d-carboxylethyl)-l-norvaline Dehydrogenase, domain 2"/>
    <property type="match status" value="1"/>
</dbReference>
<comment type="similarity">
    <text evidence="1">Belongs to the HIBADH-related family. NP60 subfamily.</text>
</comment>
<evidence type="ECO:0000313" key="4">
    <source>
        <dbReference type="EMBL" id="THY29585.1"/>
    </source>
</evidence>
<dbReference type="GO" id="GO:0031491">
    <property type="term" value="F:nucleosome binding"/>
    <property type="evidence" value="ECO:0007669"/>
    <property type="project" value="TreeGrafter"/>
</dbReference>
<dbReference type="PANTHER" id="PTHR43580:SF2">
    <property type="entry name" value="CYTOKINE-LIKE NUCLEAR FACTOR N-PAC"/>
    <property type="match status" value="1"/>
</dbReference>